<proteinExistence type="predicted"/>
<sequence>MAALHPDLLQFQLALNDWIKRQCRIGGSALLLSSQEQNSTYCQVCGDQLLGVPLQCGDAEFLFTLLRAAAKHSDNNDKNNIKYEDRKEEIGAGTYANCIQLDPVLARVEHLEEVEKFYKLTHRFCKYPV</sequence>
<dbReference type="AlphaFoldDB" id="A0A1I8AZX7"/>
<protein>
    <submittedName>
        <fullName evidence="2">E3 ubiquitin-protein ligase</fullName>
    </submittedName>
</protein>
<name>A0A1I8AZX7_MELHA</name>
<dbReference type="WBParaSite" id="MhA1_Contig111.frz3.gene9">
    <property type="protein sequence ID" value="MhA1_Contig111.frz3.gene9"/>
    <property type="gene ID" value="MhA1_Contig111.frz3.gene9"/>
</dbReference>
<evidence type="ECO:0000313" key="1">
    <source>
        <dbReference type="Proteomes" id="UP000095281"/>
    </source>
</evidence>
<reference evidence="2" key="1">
    <citation type="submission" date="2016-11" db="UniProtKB">
        <authorList>
            <consortium name="WormBaseParasite"/>
        </authorList>
    </citation>
    <scope>IDENTIFICATION</scope>
</reference>
<evidence type="ECO:0000313" key="2">
    <source>
        <dbReference type="WBParaSite" id="MhA1_Contig111.frz3.gene9"/>
    </source>
</evidence>
<keyword evidence="1" id="KW-1185">Reference proteome</keyword>
<dbReference type="Proteomes" id="UP000095281">
    <property type="component" value="Unplaced"/>
</dbReference>
<accession>A0A1I8AZX7</accession>
<organism evidence="1 2">
    <name type="scientific">Meloidogyne hapla</name>
    <name type="common">Root-knot nematode worm</name>
    <dbReference type="NCBI Taxonomy" id="6305"/>
    <lineage>
        <taxon>Eukaryota</taxon>
        <taxon>Metazoa</taxon>
        <taxon>Ecdysozoa</taxon>
        <taxon>Nematoda</taxon>
        <taxon>Chromadorea</taxon>
        <taxon>Rhabditida</taxon>
        <taxon>Tylenchina</taxon>
        <taxon>Tylenchomorpha</taxon>
        <taxon>Tylenchoidea</taxon>
        <taxon>Meloidogynidae</taxon>
        <taxon>Meloidogyninae</taxon>
        <taxon>Meloidogyne</taxon>
    </lineage>
</organism>